<gene>
    <name evidence="2" type="ORF">BCR44DRAFT_399986</name>
</gene>
<protein>
    <submittedName>
        <fullName evidence="2">Uncharacterized protein</fullName>
    </submittedName>
</protein>
<sequence>MHSKHDIFFHRSATMSGRTIECQSLYEPSHVSTHLTLAACLVGLGVSVGFLRKTWREWLISSGIRPANQSEISHASKAHYTVAKTSSTRDSDLTPIPAIIVKTAETSATTAASHTSLQAIPTLTAASRRRSLHLRPLPTLLLVTWTLYALDHVLMLLVTIYLQWICPEFNCFSRILPVSGTCAAAPLFTVVVFLQPLGASAFVLSTVVRLILSRPRWIALRVACALVGIVNIVRELALALRLVLFTSNGEVSQALDVPVVYAVTEATYVMFYAVVGLVCLTHQAQQALPVQLLQSVHTPKMSSMREDHDRLHP</sequence>
<feature type="transmembrane region" description="Helical" evidence="1">
    <location>
        <begin position="259"/>
        <end position="280"/>
    </location>
</feature>
<evidence type="ECO:0000313" key="2">
    <source>
        <dbReference type="EMBL" id="ORZ33156.1"/>
    </source>
</evidence>
<keyword evidence="1" id="KW-0472">Membrane</keyword>
<name>A0A1Y2HF14_9FUNG</name>
<keyword evidence="1" id="KW-1133">Transmembrane helix</keyword>
<evidence type="ECO:0000256" key="1">
    <source>
        <dbReference type="SAM" id="Phobius"/>
    </source>
</evidence>
<reference evidence="2 3" key="1">
    <citation type="submission" date="2016-07" db="EMBL/GenBank/DDBJ databases">
        <title>Pervasive Adenine N6-methylation of Active Genes in Fungi.</title>
        <authorList>
            <consortium name="DOE Joint Genome Institute"/>
            <person name="Mondo S.J."/>
            <person name="Dannebaum R.O."/>
            <person name="Kuo R.C."/>
            <person name="Labutti K."/>
            <person name="Haridas S."/>
            <person name="Kuo A."/>
            <person name="Salamov A."/>
            <person name="Ahrendt S.R."/>
            <person name="Lipzen A."/>
            <person name="Sullivan W."/>
            <person name="Andreopoulos W.B."/>
            <person name="Clum A."/>
            <person name="Lindquist E."/>
            <person name="Daum C."/>
            <person name="Ramamoorthy G.K."/>
            <person name="Gryganskyi A."/>
            <person name="Culley D."/>
            <person name="Magnuson J.K."/>
            <person name="James T.Y."/>
            <person name="O'Malley M.A."/>
            <person name="Stajich J.E."/>
            <person name="Spatafora J.W."/>
            <person name="Visel A."/>
            <person name="Grigoriev I.V."/>
        </authorList>
    </citation>
    <scope>NUCLEOTIDE SEQUENCE [LARGE SCALE GENOMIC DNA]</scope>
    <source>
        <strain evidence="2 3">PL171</strain>
    </source>
</reference>
<feature type="transmembrane region" description="Helical" evidence="1">
    <location>
        <begin position="33"/>
        <end position="51"/>
    </location>
</feature>
<proteinExistence type="predicted"/>
<dbReference type="Proteomes" id="UP000193411">
    <property type="component" value="Unassembled WGS sequence"/>
</dbReference>
<dbReference type="EMBL" id="MCFL01000038">
    <property type="protein sequence ID" value="ORZ33156.1"/>
    <property type="molecule type" value="Genomic_DNA"/>
</dbReference>
<evidence type="ECO:0000313" key="3">
    <source>
        <dbReference type="Proteomes" id="UP000193411"/>
    </source>
</evidence>
<organism evidence="2 3">
    <name type="scientific">Catenaria anguillulae PL171</name>
    <dbReference type="NCBI Taxonomy" id="765915"/>
    <lineage>
        <taxon>Eukaryota</taxon>
        <taxon>Fungi</taxon>
        <taxon>Fungi incertae sedis</taxon>
        <taxon>Blastocladiomycota</taxon>
        <taxon>Blastocladiomycetes</taxon>
        <taxon>Blastocladiales</taxon>
        <taxon>Catenariaceae</taxon>
        <taxon>Catenaria</taxon>
    </lineage>
</organism>
<dbReference type="AlphaFoldDB" id="A0A1Y2HF14"/>
<feature type="transmembrane region" description="Helical" evidence="1">
    <location>
        <begin position="218"/>
        <end position="239"/>
    </location>
</feature>
<keyword evidence="1" id="KW-0812">Transmembrane</keyword>
<accession>A0A1Y2HF14</accession>
<comment type="caution">
    <text evidence="2">The sequence shown here is derived from an EMBL/GenBank/DDBJ whole genome shotgun (WGS) entry which is preliminary data.</text>
</comment>
<feature type="transmembrane region" description="Helical" evidence="1">
    <location>
        <begin position="137"/>
        <end position="164"/>
    </location>
</feature>
<feature type="transmembrane region" description="Helical" evidence="1">
    <location>
        <begin position="184"/>
        <end position="211"/>
    </location>
</feature>
<keyword evidence="3" id="KW-1185">Reference proteome</keyword>